<evidence type="ECO:0000256" key="2">
    <source>
        <dbReference type="ARBA" id="ARBA00022692"/>
    </source>
</evidence>
<dbReference type="AlphaFoldDB" id="A0AAD8XRX9"/>
<feature type="transmembrane region" description="Helical" evidence="5">
    <location>
        <begin position="134"/>
        <end position="153"/>
    </location>
</feature>
<evidence type="ECO:0000259" key="6">
    <source>
        <dbReference type="PROSITE" id="PS50929"/>
    </source>
</evidence>
<dbReference type="GO" id="GO:0016020">
    <property type="term" value="C:membrane"/>
    <property type="evidence" value="ECO:0007669"/>
    <property type="project" value="UniProtKB-SubCell"/>
</dbReference>
<gene>
    <name evidence="7" type="ORF">QTG54_016576</name>
</gene>
<dbReference type="PANTHER" id="PTHR43394:SF1">
    <property type="entry name" value="ATP-BINDING CASSETTE SUB-FAMILY B MEMBER 10, MITOCHONDRIAL"/>
    <property type="match status" value="1"/>
</dbReference>
<name>A0AAD8XRX9_9STRA</name>
<comment type="caution">
    <text evidence="7">The sequence shown here is derived from an EMBL/GenBank/DDBJ whole genome shotgun (WGS) entry which is preliminary data.</text>
</comment>
<evidence type="ECO:0000313" key="7">
    <source>
        <dbReference type="EMBL" id="KAK1732729.1"/>
    </source>
</evidence>
<evidence type="ECO:0000256" key="4">
    <source>
        <dbReference type="ARBA" id="ARBA00023136"/>
    </source>
</evidence>
<comment type="subcellular location">
    <subcellularLocation>
        <location evidence="1">Membrane</location>
        <topology evidence="1">Multi-pass membrane protein</topology>
    </subcellularLocation>
</comment>
<dbReference type="Proteomes" id="UP001224775">
    <property type="component" value="Unassembled WGS sequence"/>
</dbReference>
<dbReference type="InterPro" id="IPR039421">
    <property type="entry name" value="Type_1_exporter"/>
</dbReference>
<accession>A0AAD8XRX9</accession>
<keyword evidence="8" id="KW-1185">Reference proteome</keyword>
<evidence type="ECO:0000256" key="5">
    <source>
        <dbReference type="SAM" id="Phobius"/>
    </source>
</evidence>
<dbReference type="EMBL" id="JATAAI010000059">
    <property type="protein sequence ID" value="KAK1732729.1"/>
    <property type="molecule type" value="Genomic_DNA"/>
</dbReference>
<dbReference type="InterPro" id="IPR011527">
    <property type="entry name" value="ABC1_TM_dom"/>
</dbReference>
<feature type="domain" description="ABC transmembrane type-1" evidence="6">
    <location>
        <begin position="138"/>
        <end position="424"/>
    </location>
</feature>
<dbReference type="InterPro" id="IPR036640">
    <property type="entry name" value="ABC1_TM_sf"/>
</dbReference>
<evidence type="ECO:0000313" key="8">
    <source>
        <dbReference type="Proteomes" id="UP001224775"/>
    </source>
</evidence>
<feature type="transmembrane region" description="Helical" evidence="5">
    <location>
        <begin position="35"/>
        <end position="60"/>
    </location>
</feature>
<keyword evidence="3 5" id="KW-1133">Transmembrane helix</keyword>
<dbReference type="SUPFAM" id="SSF90123">
    <property type="entry name" value="ABC transporter transmembrane region"/>
    <property type="match status" value="1"/>
</dbReference>
<dbReference type="PROSITE" id="PS50929">
    <property type="entry name" value="ABC_TM1F"/>
    <property type="match status" value="1"/>
</dbReference>
<reference evidence="7" key="1">
    <citation type="submission" date="2023-06" db="EMBL/GenBank/DDBJ databases">
        <title>Survivors Of The Sea: Transcriptome response of Skeletonema marinoi to long-term dormancy.</title>
        <authorList>
            <person name="Pinder M.I.M."/>
            <person name="Kourtchenko O."/>
            <person name="Robertson E.K."/>
            <person name="Larsson T."/>
            <person name="Maumus F."/>
            <person name="Osuna-Cruz C.M."/>
            <person name="Vancaester E."/>
            <person name="Stenow R."/>
            <person name="Vandepoele K."/>
            <person name="Ploug H."/>
            <person name="Bruchert V."/>
            <person name="Godhe A."/>
            <person name="Topel M."/>
        </authorList>
    </citation>
    <scope>NUCLEOTIDE SEQUENCE</scope>
    <source>
        <strain evidence="7">R05AC</strain>
    </source>
</reference>
<dbReference type="Gene3D" id="1.20.1560.10">
    <property type="entry name" value="ABC transporter type 1, transmembrane domain"/>
    <property type="match status" value="1"/>
</dbReference>
<sequence length="460" mass="52428">MMPSTNMYAISFMAAAFAFVLRLIQDHIPPSEVTFVTSTCVFCILFVIITADPTTFYTIVGPWLPFEAWRLHGRKSIQFLQRGEILVADATAATDSDVKDTCKEQSKDAGTSSSRTISIQLLIDEIYKRIQTRYVIPSIIAGIGVKFIAYQKPKVVGQMFDGVVQPNATMETAFWPYFCSLLLFVIIDFILVSTRDFFKYAALHRFRACSRTDMLANILDQELDYLHEERHSIGLAHLMHRETDRMQSIVNESLPRLFFGSVSLVAGIHALMHVDRRLALMGVVCNSPLVAVIQKLTRADLVKYSKLYDESMGAANRMATSILSLEVIQCLQAHEAQWKVVEKYRQRQDEFIDYLSATHFRQTLLCLVQYGLNSVEDVILLGVGLSRVLHGEATIGSYYTFRSHLALLDQGTKELLKWWNDLMTLRMSSHVYFELMYRQSKITNRGGAWQYDCARELPSM</sequence>
<feature type="transmembrane region" description="Helical" evidence="5">
    <location>
        <begin position="173"/>
        <end position="192"/>
    </location>
</feature>
<organism evidence="7 8">
    <name type="scientific">Skeletonema marinoi</name>
    <dbReference type="NCBI Taxonomy" id="267567"/>
    <lineage>
        <taxon>Eukaryota</taxon>
        <taxon>Sar</taxon>
        <taxon>Stramenopiles</taxon>
        <taxon>Ochrophyta</taxon>
        <taxon>Bacillariophyta</taxon>
        <taxon>Coscinodiscophyceae</taxon>
        <taxon>Thalassiosirophycidae</taxon>
        <taxon>Thalassiosirales</taxon>
        <taxon>Skeletonemataceae</taxon>
        <taxon>Skeletonema</taxon>
        <taxon>Skeletonema marinoi-dohrnii complex</taxon>
    </lineage>
</organism>
<evidence type="ECO:0000256" key="3">
    <source>
        <dbReference type="ARBA" id="ARBA00022989"/>
    </source>
</evidence>
<dbReference type="PANTHER" id="PTHR43394">
    <property type="entry name" value="ATP-DEPENDENT PERMEASE MDL1, MITOCHONDRIAL"/>
    <property type="match status" value="1"/>
</dbReference>
<proteinExistence type="predicted"/>
<keyword evidence="4 5" id="KW-0472">Membrane</keyword>
<dbReference type="Pfam" id="PF00664">
    <property type="entry name" value="ABC_membrane"/>
    <property type="match status" value="1"/>
</dbReference>
<keyword evidence="2 5" id="KW-0812">Transmembrane</keyword>
<evidence type="ECO:0000256" key="1">
    <source>
        <dbReference type="ARBA" id="ARBA00004141"/>
    </source>
</evidence>
<protein>
    <submittedName>
        <fullName evidence="7">ABC transporter</fullName>
    </submittedName>
</protein>
<dbReference type="GO" id="GO:0015421">
    <property type="term" value="F:ABC-type oligopeptide transporter activity"/>
    <property type="evidence" value="ECO:0007669"/>
    <property type="project" value="TreeGrafter"/>
</dbReference>
<dbReference type="GO" id="GO:0005524">
    <property type="term" value="F:ATP binding"/>
    <property type="evidence" value="ECO:0007669"/>
    <property type="project" value="InterPro"/>
</dbReference>
<feature type="transmembrane region" description="Helical" evidence="5">
    <location>
        <begin position="254"/>
        <end position="272"/>
    </location>
</feature>